<evidence type="ECO:0000259" key="6">
    <source>
        <dbReference type="Pfam" id="PF08281"/>
    </source>
</evidence>
<sequence>MRESSAQDRRSDAALIRACQQGDPEAFRHLYRRHHSLVRATLFHLCDPSTLDDLVQEVFLKAWRGINTMRQEAKFSTWLYRIAYNVGADYRRSVAKHLSKQEKAMHSDAASEAPNWQSLHHQDLVQRGLAHLRPEHAMVLILSDLEELSQTDIAQTLEIPVGTVKSRLFHARAILRRFFEQEGVSL</sequence>
<dbReference type="PANTHER" id="PTHR43133">
    <property type="entry name" value="RNA POLYMERASE ECF-TYPE SIGMA FACTO"/>
    <property type="match status" value="1"/>
</dbReference>
<keyword evidence="4" id="KW-0804">Transcription</keyword>
<dbReference type="Gene3D" id="1.10.10.10">
    <property type="entry name" value="Winged helix-like DNA-binding domain superfamily/Winged helix DNA-binding domain"/>
    <property type="match status" value="1"/>
</dbReference>
<dbReference type="RefSeq" id="WP_166280356.1">
    <property type="nucleotide sequence ID" value="NZ_JTHE03000027.1"/>
</dbReference>
<evidence type="ECO:0000256" key="4">
    <source>
        <dbReference type="ARBA" id="ARBA00023163"/>
    </source>
</evidence>
<dbReference type="InterPro" id="IPR013325">
    <property type="entry name" value="RNA_pol_sigma_r2"/>
</dbReference>
<keyword evidence="2" id="KW-0805">Transcription regulation</keyword>
<dbReference type="Proteomes" id="UP000031561">
    <property type="component" value="Unassembled WGS sequence"/>
</dbReference>
<evidence type="ECO:0000256" key="2">
    <source>
        <dbReference type="ARBA" id="ARBA00023015"/>
    </source>
</evidence>
<name>A0ABD4T0B0_9CYAN</name>
<dbReference type="EMBL" id="JTHE03000027">
    <property type="protein sequence ID" value="MCM1982012.1"/>
    <property type="molecule type" value="Genomic_DNA"/>
</dbReference>
<evidence type="ECO:0000256" key="3">
    <source>
        <dbReference type="ARBA" id="ARBA00023082"/>
    </source>
</evidence>
<dbReference type="InterPro" id="IPR013249">
    <property type="entry name" value="RNA_pol_sigma70_r4_t2"/>
</dbReference>
<comment type="caution">
    <text evidence="7">The sequence shown here is derived from an EMBL/GenBank/DDBJ whole genome shotgun (WGS) entry which is preliminary data.</text>
</comment>
<dbReference type="Pfam" id="PF04542">
    <property type="entry name" value="Sigma70_r2"/>
    <property type="match status" value="1"/>
</dbReference>
<gene>
    <name evidence="7" type="ORF">QQ91_0004090</name>
</gene>
<dbReference type="SUPFAM" id="SSF88946">
    <property type="entry name" value="Sigma2 domain of RNA polymerase sigma factors"/>
    <property type="match status" value="1"/>
</dbReference>
<dbReference type="InterPro" id="IPR007627">
    <property type="entry name" value="RNA_pol_sigma70_r2"/>
</dbReference>
<dbReference type="InterPro" id="IPR039425">
    <property type="entry name" value="RNA_pol_sigma-70-like"/>
</dbReference>
<feature type="domain" description="RNA polymerase sigma factor 70 region 4 type 2" evidence="6">
    <location>
        <begin position="124"/>
        <end position="173"/>
    </location>
</feature>
<keyword evidence="8" id="KW-1185">Reference proteome</keyword>
<keyword evidence="3" id="KW-0731">Sigma factor</keyword>
<feature type="domain" description="RNA polymerase sigma-70 region 2" evidence="5">
    <location>
        <begin position="30"/>
        <end position="93"/>
    </location>
</feature>
<dbReference type="Gene3D" id="1.10.1740.10">
    <property type="match status" value="1"/>
</dbReference>
<proteinExistence type="inferred from homology"/>
<dbReference type="NCBIfam" id="NF009171">
    <property type="entry name" value="PRK12518.1"/>
    <property type="match status" value="1"/>
</dbReference>
<dbReference type="InterPro" id="IPR014284">
    <property type="entry name" value="RNA_pol_sigma-70_dom"/>
</dbReference>
<dbReference type="SUPFAM" id="SSF88659">
    <property type="entry name" value="Sigma3 and sigma4 domains of RNA polymerase sigma factors"/>
    <property type="match status" value="1"/>
</dbReference>
<dbReference type="AlphaFoldDB" id="A0ABD4T0B0"/>
<dbReference type="Pfam" id="PF08281">
    <property type="entry name" value="Sigma70_r4_2"/>
    <property type="match status" value="1"/>
</dbReference>
<dbReference type="NCBIfam" id="TIGR02937">
    <property type="entry name" value="sigma70-ECF"/>
    <property type="match status" value="1"/>
</dbReference>
<organism evidence="7 8">
    <name type="scientific">Lyngbya confervoides BDU141951</name>
    <dbReference type="NCBI Taxonomy" id="1574623"/>
    <lineage>
        <taxon>Bacteria</taxon>
        <taxon>Bacillati</taxon>
        <taxon>Cyanobacteriota</taxon>
        <taxon>Cyanophyceae</taxon>
        <taxon>Oscillatoriophycideae</taxon>
        <taxon>Oscillatoriales</taxon>
        <taxon>Microcoleaceae</taxon>
        <taxon>Lyngbya</taxon>
    </lineage>
</organism>
<dbReference type="PANTHER" id="PTHR43133:SF51">
    <property type="entry name" value="RNA POLYMERASE SIGMA FACTOR"/>
    <property type="match status" value="1"/>
</dbReference>
<evidence type="ECO:0000313" key="7">
    <source>
        <dbReference type="EMBL" id="MCM1982012.1"/>
    </source>
</evidence>
<dbReference type="InterPro" id="IPR013324">
    <property type="entry name" value="RNA_pol_sigma_r3/r4-like"/>
</dbReference>
<evidence type="ECO:0000259" key="5">
    <source>
        <dbReference type="Pfam" id="PF04542"/>
    </source>
</evidence>
<evidence type="ECO:0000256" key="1">
    <source>
        <dbReference type="ARBA" id="ARBA00010641"/>
    </source>
</evidence>
<dbReference type="GO" id="GO:0016987">
    <property type="term" value="F:sigma factor activity"/>
    <property type="evidence" value="ECO:0007669"/>
    <property type="project" value="UniProtKB-KW"/>
</dbReference>
<evidence type="ECO:0000313" key="8">
    <source>
        <dbReference type="Proteomes" id="UP000031561"/>
    </source>
</evidence>
<accession>A0ABD4T0B0</accession>
<dbReference type="CDD" id="cd06171">
    <property type="entry name" value="Sigma70_r4"/>
    <property type="match status" value="1"/>
</dbReference>
<comment type="similarity">
    <text evidence="1">Belongs to the sigma-70 factor family. ECF subfamily.</text>
</comment>
<dbReference type="InterPro" id="IPR036388">
    <property type="entry name" value="WH-like_DNA-bd_sf"/>
</dbReference>
<reference evidence="7 8" key="1">
    <citation type="journal article" date="2015" name="Genome Announc.">
        <title>Draft Genome Sequence of Filamentous Marine Cyanobacterium Lyngbya confervoides Strain BDU141951.</title>
        <authorList>
            <person name="Chandrababunaidu M.M."/>
            <person name="Sen D."/>
            <person name="Tripathy S."/>
        </authorList>
    </citation>
    <scope>NUCLEOTIDE SEQUENCE [LARGE SCALE GENOMIC DNA]</scope>
    <source>
        <strain evidence="7 8">BDU141951</strain>
    </source>
</reference>
<protein>
    <submittedName>
        <fullName evidence="7">Sigma-70 family RNA polymerase sigma factor</fullName>
    </submittedName>
</protein>